<dbReference type="Pfam" id="PF08448">
    <property type="entry name" value="PAS_4"/>
    <property type="match status" value="1"/>
</dbReference>
<evidence type="ECO:0000313" key="4">
    <source>
        <dbReference type="Proteomes" id="UP000198403"/>
    </source>
</evidence>
<dbReference type="Gene3D" id="3.30.70.270">
    <property type="match status" value="1"/>
</dbReference>
<dbReference type="InterPro" id="IPR029787">
    <property type="entry name" value="Nucleotide_cyclase"/>
</dbReference>
<dbReference type="Pfam" id="PF00990">
    <property type="entry name" value="GGDEF"/>
    <property type="match status" value="1"/>
</dbReference>
<dbReference type="Pfam" id="PF00563">
    <property type="entry name" value="EAL"/>
    <property type="match status" value="1"/>
</dbReference>
<dbReference type="InterPro" id="IPR052155">
    <property type="entry name" value="Biofilm_reg_signaling"/>
</dbReference>
<accession>A0A238Y446</accession>
<dbReference type="NCBIfam" id="TIGR00254">
    <property type="entry name" value="GGDEF"/>
    <property type="match status" value="1"/>
</dbReference>
<feature type="domain" description="EAL" evidence="1">
    <location>
        <begin position="382"/>
        <end position="637"/>
    </location>
</feature>
<dbReference type="InterPro" id="IPR001633">
    <property type="entry name" value="EAL_dom"/>
</dbReference>
<proteinExistence type="predicted"/>
<dbReference type="Gene3D" id="3.20.20.450">
    <property type="entry name" value="EAL domain"/>
    <property type="match status" value="1"/>
</dbReference>
<evidence type="ECO:0000259" key="1">
    <source>
        <dbReference type="PROSITE" id="PS50883"/>
    </source>
</evidence>
<dbReference type="PANTHER" id="PTHR44757:SF2">
    <property type="entry name" value="BIOFILM ARCHITECTURE MAINTENANCE PROTEIN MBAA"/>
    <property type="match status" value="1"/>
</dbReference>
<dbReference type="InterPro" id="IPR013656">
    <property type="entry name" value="PAS_4"/>
</dbReference>
<dbReference type="InterPro" id="IPR035965">
    <property type="entry name" value="PAS-like_dom_sf"/>
</dbReference>
<dbReference type="Proteomes" id="UP000198403">
    <property type="component" value="Unassembled WGS sequence"/>
</dbReference>
<dbReference type="InterPro" id="IPR035919">
    <property type="entry name" value="EAL_sf"/>
</dbReference>
<dbReference type="Gene3D" id="3.30.450.20">
    <property type="entry name" value="PAS domain"/>
    <property type="match status" value="2"/>
</dbReference>
<dbReference type="SUPFAM" id="SSF55073">
    <property type="entry name" value="Nucleotide cyclase"/>
    <property type="match status" value="1"/>
</dbReference>
<dbReference type="PROSITE" id="PS50883">
    <property type="entry name" value="EAL"/>
    <property type="match status" value="1"/>
</dbReference>
<feature type="domain" description="GGDEF" evidence="2">
    <location>
        <begin position="241"/>
        <end position="373"/>
    </location>
</feature>
<reference evidence="3 4" key="1">
    <citation type="submission" date="2017-06" db="EMBL/GenBank/DDBJ databases">
        <authorList>
            <person name="Kim H.J."/>
            <person name="Triplett B.A."/>
        </authorList>
    </citation>
    <scope>NUCLEOTIDE SEQUENCE [LARGE SCALE GENOMIC DNA]</scope>
    <source>
        <strain evidence="3 4">DSM 44272</strain>
    </source>
</reference>
<keyword evidence="4" id="KW-1185">Reference proteome</keyword>
<dbReference type="InterPro" id="IPR000160">
    <property type="entry name" value="GGDEF_dom"/>
</dbReference>
<dbReference type="SUPFAM" id="SSF55785">
    <property type="entry name" value="PYP-like sensor domain (PAS domain)"/>
    <property type="match status" value="1"/>
</dbReference>
<evidence type="ECO:0000259" key="2">
    <source>
        <dbReference type="PROSITE" id="PS50887"/>
    </source>
</evidence>
<dbReference type="SMART" id="SM00052">
    <property type="entry name" value="EAL"/>
    <property type="match status" value="1"/>
</dbReference>
<protein>
    <submittedName>
        <fullName evidence="3">Diguanylate cyclase (GGDEF) domain-containing protein</fullName>
    </submittedName>
</protein>
<dbReference type="CDD" id="cd01949">
    <property type="entry name" value="GGDEF"/>
    <property type="match status" value="1"/>
</dbReference>
<dbReference type="EMBL" id="FZNO01000017">
    <property type="protein sequence ID" value="SNR65079.1"/>
    <property type="molecule type" value="Genomic_DNA"/>
</dbReference>
<organism evidence="3 4">
    <name type="scientific">Blastococcus mobilis</name>
    <dbReference type="NCBI Taxonomy" id="1938746"/>
    <lineage>
        <taxon>Bacteria</taxon>
        <taxon>Bacillati</taxon>
        <taxon>Actinomycetota</taxon>
        <taxon>Actinomycetes</taxon>
        <taxon>Geodermatophilales</taxon>
        <taxon>Geodermatophilaceae</taxon>
        <taxon>Blastococcus</taxon>
    </lineage>
</organism>
<evidence type="ECO:0000313" key="3">
    <source>
        <dbReference type="EMBL" id="SNR65079.1"/>
    </source>
</evidence>
<gene>
    <name evidence="3" type="ORF">SAMN06272737_11741</name>
</gene>
<dbReference type="InterPro" id="IPR043128">
    <property type="entry name" value="Rev_trsase/Diguanyl_cyclase"/>
</dbReference>
<sequence length="652" mass="70319">MGRTVWEVFPDVRGTDLEAAYCKARATGLAQEVDLFSRLLDRWFGGAVHSGRGDELVVFFRDVHERRTLDEERAAESSLIRAVLNALPARTAILEADGTILTTNASWNADPGPAGRLSAGERCVNYLEACRAAAATGDRDAQAAVSGLEAVFSGRAPSFSLDYARAVPGGRSRGETWWHMQAFPVDDRRRVVVTHTDITDRVTAEQRAAWQARHDHLTSLPNRVALHEAITEALAEDDGAGRVTVLYMDVDGFKQVNDSLGHSTGDLLLRELAYRLAHRTRPTDVVGRLGGDEFVVVARDCDAEGGEALARRFHGVFDEPFELAGTRLPLTVSIGIATSDPAHAGPEDLLRDADAAMYAAKASGPHRYLVFTPALRTVLEDRWQIASRLREAAANGEFAVRWQPVVDLRSGEVTGAEALLRWNHPQRGLIPPEEFIPVAEENGLIVPITRWLLQVTTAQATAWAREGLDLAIAVNISAVHLASGTLVDDVLGAVGDNGLRTTGLTVELTETSIARDPEQAVEQFSVLRKHGIRVAIDDFGSGYSSLSAVASLPVDVLKVDRALVAGAPPKRLAAPEAILRAVSALGSALGLQVLAEGVETVEQVDRARRVGCAFAQGYQLSRPLAAEHLSGLLEDSRRRTGRQLLPPPSAPA</sequence>
<name>A0A238Y446_9ACTN</name>
<dbReference type="SUPFAM" id="SSF141868">
    <property type="entry name" value="EAL domain-like"/>
    <property type="match status" value="1"/>
</dbReference>
<dbReference type="AlphaFoldDB" id="A0A238Y446"/>
<dbReference type="PROSITE" id="PS50887">
    <property type="entry name" value="GGDEF"/>
    <property type="match status" value="1"/>
</dbReference>
<dbReference type="SMART" id="SM00267">
    <property type="entry name" value="GGDEF"/>
    <property type="match status" value="1"/>
</dbReference>
<dbReference type="CDD" id="cd01948">
    <property type="entry name" value="EAL"/>
    <property type="match status" value="1"/>
</dbReference>
<dbReference type="PANTHER" id="PTHR44757">
    <property type="entry name" value="DIGUANYLATE CYCLASE DGCP"/>
    <property type="match status" value="1"/>
</dbReference>